<feature type="compositionally biased region" description="Basic and acidic residues" evidence="1">
    <location>
        <begin position="1101"/>
        <end position="1115"/>
    </location>
</feature>
<feature type="compositionally biased region" description="Basic and acidic residues" evidence="1">
    <location>
        <begin position="791"/>
        <end position="815"/>
    </location>
</feature>
<organism evidence="2">
    <name type="scientific">Lygus hesperus</name>
    <name type="common">Western plant bug</name>
    <dbReference type="NCBI Taxonomy" id="30085"/>
    <lineage>
        <taxon>Eukaryota</taxon>
        <taxon>Metazoa</taxon>
        <taxon>Ecdysozoa</taxon>
        <taxon>Arthropoda</taxon>
        <taxon>Hexapoda</taxon>
        <taxon>Insecta</taxon>
        <taxon>Pterygota</taxon>
        <taxon>Neoptera</taxon>
        <taxon>Paraneoptera</taxon>
        <taxon>Hemiptera</taxon>
        <taxon>Heteroptera</taxon>
        <taxon>Panheteroptera</taxon>
        <taxon>Cimicomorpha</taxon>
        <taxon>Miridae</taxon>
        <taxon>Mirini</taxon>
        <taxon>Lygus</taxon>
    </lineage>
</organism>
<reference evidence="2" key="2">
    <citation type="submission" date="2014-07" db="EMBL/GenBank/DDBJ databases">
        <authorList>
            <person name="Hull J."/>
        </authorList>
    </citation>
    <scope>NUCLEOTIDE SEQUENCE</scope>
</reference>
<proteinExistence type="predicted"/>
<feature type="region of interest" description="Disordered" evidence="1">
    <location>
        <begin position="1454"/>
        <end position="1474"/>
    </location>
</feature>
<evidence type="ECO:0000256" key="1">
    <source>
        <dbReference type="SAM" id="MobiDB-lite"/>
    </source>
</evidence>
<feature type="compositionally biased region" description="Basic and acidic residues" evidence="1">
    <location>
        <begin position="1360"/>
        <end position="1370"/>
    </location>
</feature>
<feature type="compositionally biased region" description="Polar residues" evidence="1">
    <location>
        <begin position="1339"/>
        <end position="1355"/>
    </location>
</feature>
<feature type="compositionally biased region" description="Basic and acidic residues" evidence="1">
    <location>
        <begin position="1266"/>
        <end position="1290"/>
    </location>
</feature>
<feature type="compositionally biased region" description="Polar residues" evidence="1">
    <location>
        <begin position="1052"/>
        <end position="1068"/>
    </location>
</feature>
<gene>
    <name evidence="2" type="ORF">CM83_37139</name>
</gene>
<feature type="region of interest" description="Disordered" evidence="1">
    <location>
        <begin position="685"/>
        <end position="723"/>
    </location>
</feature>
<protein>
    <submittedName>
        <fullName evidence="2">Uncharacterized protein</fullName>
    </submittedName>
</protein>
<feature type="region of interest" description="Disordered" evidence="1">
    <location>
        <begin position="785"/>
        <end position="815"/>
    </location>
</feature>
<feature type="non-terminal residue" evidence="2">
    <location>
        <position position="1"/>
    </location>
</feature>
<feature type="region of interest" description="Disordered" evidence="1">
    <location>
        <begin position="1052"/>
        <end position="1133"/>
    </location>
</feature>
<feature type="non-terminal residue" evidence="2">
    <location>
        <position position="1515"/>
    </location>
</feature>
<feature type="region of interest" description="Disordered" evidence="1">
    <location>
        <begin position="1145"/>
        <end position="1435"/>
    </location>
</feature>
<feature type="region of interest" description="Disordered" evidence="1">
    <location>
        <begin position="492"/>
        <end position="522"/>
    </location>
</feature>
<feature type="region of interest" description="Disordered" evidence="1">
    <location>
        <begin position="931"/>
        <end position="958"/>
    </location>
</feature>
<dbReference type="EMBL" id="GBHO01007939">
    <property type="protein sequence ID" value="JAG35665.1"/>
    <property type="molecule type" value="Transcribed_RNA"/>
</dbReference>
<feature type="region of interest" description="Disordered" evidence="1">
    <location>
        <begin position="976"/>
        <end position="1008"/>
    </location>
</feature>
<feature type="compositionally biased region" description="Basic and acidic residues" evidence="1">
    <location>
        <begin position="711"/>
        <end position="723"/>
    </location>
</feature>
<feature type="compositionally biased region" description="Polar residues" evidence="1">
    <location>
        <begin position="506"/>
        <end position="516"/>
    </location>
</feature>
<feature type="compositionally biased region" description="Basic and acidic residues" evidence="1">
    <location>
        <begin position="1205"/>
        <end position="1216"/>
    </location>
</feature>
<accession>A0A0A9Z1J1</accession>
<feature type="compositionally biased region" description="Basic and acidic residues" evidence="1">
    <location>
        <begin position="1299"/>
        <end position="1310"/>
    </location>
</feature>
<feature type="region of interest" description="Disordered" evidence="1">
    <location>
        <begin position="213"/>
        <end position="235"/>
    </location>
</feature>
<reference evidence="2" key="1">
    <citation type="journal article" date="2014" name="PLoS ONE">
        <title>Transcriptome-Based Identification of ABC Transporters in the Western Tarnished Plant Bug Lygus hesperus.</title>
        <authorList>
            <person name="Hull J.J."/>
            <person name="Chaney K."/>
            <person name="Geib S.M."/>
            <person name="Fabrick J.A."/>
            <person name="Brent C.S."/>
            <person name="Walsh D."/>
            <person name="Lavine L.C."/>
        </authorList>
    </citation>
    <scope>NUCLEOTIDE SEQUENCE</scope>
</reference>
<feature type="compositionally biased region" description="Basic and acidic residues" evidence="1">
    <location>
        <begin position="1328"/>
        <end position="1338"/>
    </location>
</feature>
<sequence length="1515" mass="165841">TMMKKKVLNVPNAQLGLKSMEGEVSIDRVKSDLITTSGAVTVLPVSYDPIKKPSVNISPRVSEMNNENVDVSLNAKVIRGLLEEMNLTRRPVDLYKKHPETTNLSSTVVSDLDTPKKSCSVIYHFPDIHSGTDNSSIDSNNLPNKITATAISHGKIENTLQIDEQADGLKEHPVIDVINSLISSSKLPDLFEELPSSQCVDAVEGTSPVVEKLESKSQNRNDNHKVKSPLGSVPIGKTTSVQTAHGQKVEAPEISKLKDSPDKEITRTCSSKSPGGVTIHVPQEVAIEKKPLPTRLVTKTLTQPALEKRKSMTQGGDENPIALKSELGAEPSVKEVLPRDFDKLKNQLKKSSPPEDNAKQKIVVSTIVERRRTRSSLDSPEKPIASQDGVEEQQCKAVVITQVQTNVSGDSLGKLRSNDVIEKSIILESLIEKQKARLLKDNVGKQKESPLTDVSKIPDTSVEIVQKQKVAPSQSVVDESQTTLMDNVFDQTKPPHTKTSPLHIATSASSESTLNKSKTELSRIQTDEKIPKQRTTATKGVVNQLKTMTSNAQVEDRIIATQQSVAEGTKEKGLDMAKKETARNSLQGVEKKKSTMEEEVCERKPLVDKSKTISCILVADGTKTTPVQDFIKGCKRESQNMIEKGLKTFKEDVEQIVKNTHSEVKVVERKSSVNKVPTISMKAEVDETKTSTQQVVTEKPKEKVHSSTAKESPRTLKEVLEKKKSTPSKGVVVVERNTVAGNNKSISSPSTEVGMTEKSNYQETVKEIVIGTVKKTIKTSHAIVGKRKNVHSKEEVSERKPVTDKPKTDLSKTEVDVSKMSADVVHELNQDDVQGTVETEGIKTIRDVSEERRYVQSKQVLVQSKPTSDKLKSGLTIVAADKINLASTQSAQGKLKEKLLDKVGKNTKSPLEVSEKKKSSIASCKEEVVGIPSKDKSKPSSDTSVAKKNKFATMQGDKTSKPKLVKDIATTSHNVVEKEKSGAQQKEIVAERLSKGKSKPSSNTTVNEKIKIGTPLDIDNNSELKLQKDNATTSHIVEEKEKSSAQFEEVVSEQTEMGNSKLSSNTTVPEKMRIATPLDVDENSKPKLQKENATTFQNLGEKGESSVRVKNKEVVQEGGFKGKAKPSSNKPVSEKIKIATLLDVEKSEPTFQKENTTSLHNLAGKENSSTQLKEVVGERPSKGKSKPSSNAVEAEKNKIATPQDVDDKSKPTKQKENATASHNVAQKEKSSAQSKEVVSERPSKGKSQPSNTAVADKNKIASPLDVNEKSKLKLRKDNASSSHDVAEIEKNSVQAVEVVSERPFKDKFKSDSNTVVAENNKIDAPQDVDNKSKPKLQKDNANTSLTVSEIENSVQAEEVVSERPFKDKPKSSSKTIVAERNETATPQVVDNKSKPKSKKENATTSHDVAEKVKSSLQTSVLVTEPPSEYNLKPSSPVVANEKLNVVTQVVSEKHKGKFKDSVKKESSQALPEGAKTKQVVVAEREETVFQKVVDVTETSITQRTTESFEKRVDDN</sequence>
<name>A0A0A9Z1J1_LYGHE</name>
<feature type="compositionally biased region" description="Polar residues" evidence="1">
    <location>
        <begin position="1149"/>
        <end position="1172"/>
    </location>
</feature>
<feature type="compositionally biased region" description="Basic and acidic residues" evidence="1">
    <location>
        <begin position="213"/>
        <end position="225"/>
    </location>
</feature>
<evidence type="ECO:0000313" key="2">
    <source>
        <dbReference type="EMBL" id="JAG35665.1"/>
    </source>
</evidence>
<feature type="region of interest" description="Disordered" evidence="1">
    <location>
        <begin position="304"/>
        <end position="329"/>
    </location>
</feature>